<evidence type="ECO:0000256" key="8">
    <source>
        <dbReference type="ARBA" id="ARBA00023315"/>
    </source>
</evidence>
<dbReference type="Gene3D" id="3.10.129.110">
    <property type="entry name" value="Polyketide synthase dehydratase"/>
    <property type="match status" value="2"/>
</dbReference>
<dbReference type="EMBL" id="FOFV01000028">
    <property type="protein sequence ID" value="SES41640.1"/>
    <property type="molecule type" value="Genomic_DNA"/>
</dbReference>
<dbReference type="SMART" id="SM00826">
    <property type="entry name" value="PKS_DH"/>
    <property type="match status" value="2"/>
</dbReference>
<accession>A0A1H9X672</accession>
<dbReference type="PANTHER" id="PTHR43775:SF51">
    <property type="entry name" value="INACTIVE PHENOLPHTHIOCEROL SYNTHESIS POLYKETIDE SYNTHASE TYPE I PKS1-RELATED"/>
    <property type="match status" value="1"/>
</dbReference>
<dbReference type="CDD" id="cd00833">
    <property type="entry name" value="PKS"/>
    <property type="match status" value="2"/>
</dbReference>
<organism evidence="19 20">
    <name type="scientific">Lentzea albida</name>
    <dbReference type="NCBI Taxonomy" id="65499"/>
    <lineage>
        <taxon>Bacteria</taxon>
        <taxon>Bacillati</taxon>
        <taxon>Actinomycetota</taxon>
        <taxon>Actinomycetes</taxon>
        <taxon>Pseudonocardiales</taxon>
        <taxon>Pseudonocardiaceae</taxon>
        <taxon>Lentzea</taxon>
    </lineage>
</organism>
<dbReference type="Pfam" id="PF08659">
    <property type="entry name" value="KR"/>
    <property type="match status" value="2"/>
</dbReference>
<dbReference type="SUPFAM" id="SSF52151">
    <property type="entry name" value="FabD/lysophospholipase-like"/>
    <property type="match status" value="2"/>
</dbReference>
<dbReference type="PROSITE" id="PS00606">
    <property type="entry name" value="KS3_1"/>
    <property type="match status" value="2"/>
</dbReference>
<evidence type="ECO:0000313" key="19">
    <source>
        <dbReference type="EMBL" id="SES41640.1"/>
    </source>
</evidence>
<feature type="active site" description="Proton donor; for dehydratase activity" evidence="14">
    <location>
        <position position="1082"/>
    </location>
</feature>
<keyword evidence="8" id="KW-0012">Acyltransferase</keyword>
<evidence type="ECO:0000256" key="10">
    <source>
        <dbReference type="ARBA" id="ARBA00060158"/>
    </source>
</evidence>
<feature type="region of interest" description="N-terminal hotdog fold" evidence="14">
    <location>
        <begin position="885"/>
        <end position="1009"/>
    </location>
</feature>
<evidence type="ECO:0000259" key="17">
    <source>
        <dbReference type="PROSITE" id="PS52004"/>
    </source>
</evidence>
<dbReference type="PROSITE" id="PS00012">
    <property type="entry name" value="PHOSPHOPANTETHEINE"/>
    <property type="match status" value="1"/>
</dbReference>
<dbReference type="InterPro" id="IPR036291">
    <property type="entry name" value="NAD(P)-bd_dom_sf"/>
</dbReference>
<dbReference type="InterPro" id="IPR049552">
    <property type="entry name" value="PKS_DH_N"/>
</dbReference>
<feature type="domain" description="PKS/mFAS DH" evidence="18">
    <location>
        <begin position="885"/>
        <end position="1156"/>
    </location>
</feature>
<dbReference type="SUPFAM" id="SSF47336">
    <property type="entry name" value="ACP-like"/>
    <property type="match status" value="1"/>
</dbReference>
<dbReference type="GO" id="GO:0031177">
    <property type="term" value="F:phosphopantetheine binding"/>
    <property type="evidence" value="ECO:0007669"/>
    <property type="project" value="InterPro"/>
</dbReference>
<dbReference type="InterPro" id="IPR055123">
    <property type="entry name" value="SpnB-like_Rossmann"/>
</dbReference>
<dbReference type="SUPFAM" id="SSF51735">
    <property type="entry name" value="NAD(P)-binding Rossmann-fold domains"/>
    <property type="match status" value="4"/>
</dbReference>
<evidence type="ECO:0000256" key="13">
    <source>
        <dbReference type="ARBA" id="ARBA00066981"/>
    </source>
</evidence>
<dbReference type="InterPro" id="IPR001227">
    <property type="entry name" value="Ac_transferase_dom_sf"/>
</dbReference>
<dbReference type="FunFam" id="3.40.366.10:FF:000002">
    <property type="entry name" value="Probable polyketide synthase 2"/>
    <property type="match status" value="1"/>
</dbReference>
<dbReference type="STRING" id="65499.SAMN04488000_12832"/>
<dbReference type="InterPro" id="IPR009081">
    <property type="entry name" value="PP-bd_ACP"/>
</dbReference>
<evidence type="ECO:0000256" key="6">
    <source>
        <dbReference type="ARBA" id="ARBA00023194"/>
    </source>
</evidence>
<dbReference type="InterPro" id="IPR032821">
    <property type="entry name" value="PKS_assoc"/>
</dbReference>
<dbReference type="Gene3D" id="1.10.1200.10">
    <property type="entry name" value="ACP-like"/>
    <property type="match status" value="1"/>
</dbReference>
<dbReference type="InterPro" id="IPR049551">
    <property type="entry name" value="PKS_DH_C"/>
</dbReference>
<dbReference type="Pfam" id="PF00550">
    <property type="entry name" value="PP-binding"/>
    <property type="match status" value="1"/>
</dbReference>
<evidence type="ECO:0000256" key="12">
    <source>
        <dbReference type="ARBA" id="ARBA00063272"/>
    </source>
</evidence>
<dbReference type="Gene3D" id="3.30.70.3290">
    <property type="match status" value="2"/>
</dbReference>
<dbReference type="SUPFAM" id="SSF53901">
    <property type="entry name" value="Thiolase-like"/>
    <property type="match status" value="2"/>
</dbReference>
<dbReference type="FunFam" id="3.40.47.10:FF:000019">
    <property type="entry name" value="Polyketide synthase type I"/>
    <property type="match status" value="2"/>
</dbReference>
<dbReference type="SMART" id="SM00825">
    <property type="entry name" value="PKS_KS"/>
    <property type="match status" value="2"/>
</dbReference>
<dbReference type="Gene3D" id="3.40.366.10">
    <property type="entry name" value="Malonyl-Coenzyme A Acyl Carrier Protein, domain 2"/>
    <property type="match status" value="2"/>
</dbReference>
<keyword evidence="20" id="KW-1185">Reference proteome</keyword>
<protein>
    <recommendedName>
        <fullName evidence="13">6-deoxyerythronolide-B synthase</fullName>
        <ecNumber evidence="13">2.3.1.94</ecNumber>
    </recommendedName>
</protein>
<feature type="domain" description="Ketosynthase family 3 (KS3)" evidence="17">
    <location>
        <begin position="34"/>
        <end position="457"/>
    </location>
</feature>
<dbReference type="FunFam" id="1.10.1200.10:FF:000007">
    <property type="entry name" value="Probable polyketide synthase pks17"/>
    <property type="match status" value="1"/>
</dbReference>
<dbReference type="Pfam" id="PF22953">
    <property type="entry name" value="SpnB_Rossmann"/>
    <property type="match status" value="1"/>
</dbReference>
<dbReference type="OrthoDB" id="9778690at2"/>
<comment type="catalytic activity">
    <reaction evidence="9">
        <text>6 (S)-methylmalonyl-CoA + propanoyl-CoA + 6 NADPH + 12 H(+) = 6-deoxyerythronolide B + 6 CO2 + 6 NADP(+) + 7 CoA + H2O</text>
        <dbReference type="Rhea" id="RHEA:23068"/>
        <dbReference type="ChEBI" id="CHEBI:15377"/>
        <dbReference type="ChEBI" id="CHEBI:15378"/>
        <dbReference type="ChEBI" id="CHEBI:16089"/>
        <dbReference type="ChEBI" id="CHEBI:16526"/>
        <dbReference type="ChEBI" id="CHEBI:57287"/>
        <dbReference type="ChEBI" id="CHEBI:57327"/>
        <dbReference type="ChEBI" id="CHEBI:57392"/>
        <dbReference type="ChEBI" id="CHEBI:57783"/>
        <dbReference type="ChEBI" id="CHEBI:58349"/>
        <dbReference type="EC" id="2.3.1.94"/>
    </reaction>
</comment>
<feature type="non-terminal residue" evidence="19">
    <location>
        <position position="3018"/>
    </location>
</feature>
<feature type="region of interest" description="Disordered" evidence="15">
    <location>
        <begin position="2615"/>
        <end position="2635"/>
    </location>
</feature>
<keyword evidence="4 19" id="KW-0808">Transferase</keyword>
<feature type="active site" description="Proton donor; for dehydratase activity" evidence="14">
    <location>
        <position position="2718"/>
    </location>
</feature>
<dbReference type="SMART" id="SM01294">
    <property type="entry name" value="PKS_PP_betabranch"/>
    <property type="match status" value="1"/>
</dbReference>
<name>A0A1H9X672_9PSEU</name>
<dbReference type="GO" id="GO:0004312">
    <property type="term" value="F:fatty acid synthase activity"/>
    <property type="evidence" value="ECO:0007669"/>
    <property type="project" value="TreeGrafter"/>
</dbReference>
<gene>
    <name evidence="19" type="ORF">SAMN04488000_12832</name>
</gene>
<keyword evidence="2" id="KW-0596">Phosphopantetheine</keyword>
<dbReference type="Pfam" id="PF16197">
    <property type="entry name" value="KAsynt_C_assoc"/>
    <property type="match status" value="2"/>
</dbReference>
<dbReference type="Pfam" id="PF21089">
    <property type="entry name" value="PKS_DH_N"/>
    <property type="match status" value="2"/>
</dbReference>
<dbReference type="Pfam" id="PF02801">
    <property type="entry name" value="Ketoacyl-synt_C"/>
    <property type="match status" value="2"/>
</dbReference>
<dbReference type="GO" id="GO:0047879">
    <property type="term" value="F:erythronolide synthase activity"/>
    <property type="evidence" value="ECO:0007669"/>
    <property type="project" value="UniProtKB-EC"/>
</dbReference>
<dbReference type="InterPro" id="IPR020841">
    <property type="entry name" value="PKS_Beta-ketoAc_synthase_dom"/>
</dbReference>
<comment type="subunit">
    <text evidence="12">Homodimer. Erythronolide synthase is composed of EryAI, EryAII and EryAIII multimodular (2 modules) polypeptides each coding for a functional synthase subunit which participates in 2 of the six FAS-like elongation steps required for formation of the polyketide. Module 1, 2, 3, 4, 5, and 6 participating in biosynthesis steps 1, 2, 3, 4, 5, and 6, respectively.</text>
</comment>
<dbReference type="CDD" id="cd08956">
    <property type="entry name" value="KR_3_FAS_SDR_x"/>
    <property type="match status" value="1"/>
</dbReference>
<dbReference type="Proteomes" id="UP000199503">
    <property type="component" value="Unassembled WGS sequence"/>
</dbReference>
<keyword evidence="3" id="KW-0597">Phosphoprotein</keyword>
<dbReference type="InterPro" id="IPR013968">
    <property type="entry name" value="PKS_KR"/>
</dbReference>
<dbReference type="Pfam" id="PF14765">
    <property type="entry name" value="PS-DH"/>
    <property type="match status" value="2"/>
</dbReference>
<dbReference type="SUPFAM" id="SSF55048">
    <property type="entry name" value="Probable ACP-binding domain of malonyl-CoA ACP transacylase"/>
    <property type="match status" value="2"/>
</dbReference>
<sequence>MASTEDKLRDYLKLVTTDLQQTRRRLQAKEASDAEPIAIVGMACRYPGGVGSPEELWSLLADGRDAMSEFPRDRGWDVDALFSPDPDERGRTYSTRGGFVEGATEFDAEFFGISPREALAMDPQQRLLLEVVWEAVERGGIDPLTLRGSRTGTFIGSYGTGYASGAEVPESVEGHLMTGVSTSVTSGRVAYLLGLEGPAITVDTACSSSLVALHWAAHALRKGECSLALAGGVTVMPTPDMFVEFSRQRGLAADGRCKAFSDDADGTAWGEGAGVLLLERLSDAERAGHPVLAVIRGSAINQDGASSGLTAPNGPAQQRVIRSALAQAGLSVSDVDAVEAHGTGTPLGDPIEAQALLATYGQDRVRPLLLGSVKSNLGHTQAAAGVAGVIKMVLAMRHGVVPKTLHADVPSSHVDWGSGAVELVRESTAWPEADRPRRAAVSAFGVSGTNAHVVLEHHQEAEQPEPATAALVPWVVTAKTDGALTDQLDRVRSARGARTDVGWTLAGRAVFGHRAVLLASDEGVVEAARAHAGGRSVAFLFSGQGSQRLGMGRELSDRYPVFAAAVEEVLEHFGPGVRDAMWGTDHERLNRTEFAQPALFAVEVALFRLVESWGVVPDLVGGHSIGEIAAAHVAGVLSLADACALVDARARLMQALPEGGAMVALEAEEAEVAAHLGDGVSIAAVNGPSSLVIAGEESAVDGVLRAFADRRTSRLRVSHAFHSPLMDPMLAEFAGIVRGLSFARPRLRFVSALTGGLVTDEVCDPEYWVRHVRETVRFADGVRTLSEAGVSAVLELGPDGVLSALVGDVPAVPALRKDRGEEVSLLTAVARLFVHGAEVDWRRVISTGRLVDVPTYAFQRERFWLGRLGTAPADMTSAGLSSAAHPLLGAAVVVAGADEVVLSGRLSLSTHPWLADHDVLGRVLFPGTAFVELAVRAGDEVGCPAVEDLTVAAPLLLPETGAVQLQVWVGAADGTGRREVRVHSRPADDVEQEWTRHATGTLSPDLASPSEDVEVTWPPEGAEPVDLVGLYDGLASAGFAYGPVFQGLRAVWRRGTEVFAEVALPDHVPDAAAFGVHPALLDAVLHASVFAEGVGGGLPFAWEGVCLYATGASAVRVRMARAGGNAVSLAITDERGAPVASVDSLALRSVTPEQFGVVGDDLYRVDLVPVVMRSVEAPAAVIGLDVAAVEGGSTGLVLAVVGESQEDVVGAVHDSTTRVLELVRQWLASDETAGRRLVFVTRTGVRAAAVRGLVRSAMSEHPGRFGLVELAPGEPLPAALDPGEPEVLIRGGQVFAPRLVRVPVPPPQNGWDPDGTVLITGGTGGLGGLLAHHLVTEHGVRRLVLVSRSGRAPLLADDLTGLGAEVVVRACDVSDRAELADLLAEHPCTSVIHAAGVLDDGLVESLTPERLAAVLRPKVDAAWHLHELTAGLGLHRFVTFSSAAGVFGAPGQANYAAANVFLDELARHRRDSGLPSVSLAWGSWAQSAGMTASLSDADMERLARSGMPPLSVEKGLALFDAALAADEPAVVPVRLDLPALRALGDVPPLLRGMITRPSPRSAVVTSGFAGRLAGLDEAEWPRAVLELVRAQVALALGHSDIGRIDPAREFRALGFDSLASVELRNRLAAETGLRLPATLVFDHPTPAALATFLREELTGSAAVVRTPPPVSVPSGSDDPVVVVGMSCRYPGGVESPEDLWQVVLEERDVISGFPVNRGWDLDGVHHPDPDHVGTTHVRQGAFLHDAGRFDPDFFEMSPREALATDSQQRLLLEVSWEAVERAGIDPVSLRGSRTGVFAGVMYNDYGALLTGDEFEGLRGTGSSPSVASGRVSYALGFEGPAVTVDTACSSSLVTVHLAAQALRAGECSLALAGGVTVMSTPEVFVEFSRQRGLSPDGRCKSFADAADGVAWGEGVGVLVLERLSDAKRNGHRVLAVVRGSAVNQDGASNGLTAPNGPSQQRVIRQALASAGLGTSDVDVVEAHGTGTTLGDPIEAQALLATYGQDRERPLLLGSVKSNIGHTQAAAGVAGIIKMVQALRYGVVPKTLHVDSPSSHVDWSEGAVELVTEAVSWPEVGRPRRAGVSSFGISGTNAHVIVEQAPPVAVPEPVDVPVVPWVVSAKSERALAELVERVRSVEDHRVDVGSTLLGRASFGHRAVLLASEEGITEVARGSAAERQLAFLLSGQGSQRLGMGRELYGRFPVFAAALDEVLDRLEPGLRDVMWGADQELLNRTGFAQPALFAVEVALFRLVESWGVRPDFVAGHSIGEVAAAHVAGVLSLDGACALVRARAALMEALPSGGAMVAIAATEAEVLPLLGEGVSIAAVNGPSSVVVAGDETAVLAVTARFEDRKVTRLRVSHAFHSPLMEPMLDEFARALEGLSFAEPRVPLVSNVTGALVTDEVCSPQYWVRHVREAVRFADGVEALTDAGVSAFLELGPDGVLAGLVEGGLAVPALRRGRDEETSLVTAIGVLHVNGVEVDWHSIVPTGRFADLPTYPFDHGWFWPSGTAFLGDVAAAGLDRPGHPLLAASLRVAGTGEVVLTGRLSLSAQPWLADHVVGDRVLFPGAGFVELAVRAGDEVACGRIRELTLSAPLVLPEHGAVQVQVHVGDRDEAGSRQVTVHSRSDSGDSPWTEHATGVLTEVGSGAMSALAPWPPLGAQEVDLEGFYEGLEEAGLGYGPVFRGLRSVWRRDGDVFAEVVLPDEPAGFGIHPALLDAALHAGGFVEGTSLGLPFSWEDVSLHATGATAVRVRLSGLPTGGLSLAITDESGGPVASIGSLVLRPVPEGRLSPGQDDLFRIDRVPIALHGPGAGASSDEVFLVRIEDDRGDVVDTAHRLAAEVLDHVQRHASVTSRTVFVTGRGVSVAAARGLVRSAQSEHPGRFGLVHVESGDADEALLLAAAATGEPEVVVRDGEVFAARLARVAPVPAGTGLDWEPEGTVLITGGTGGLGARLARHLVAEHGVRHLVLASRRGRGEGIGEELAALGASVRVVACDVSDRDAVAALLAGVPDAHPL</sequence>
<dbReference type="InterPro" id="IPR020807">
    <property type="entry name" value="PKS_DH"/>
</dbReference>
<comment type="function">
    <text evidence="10">Involved in the biosynthesis of antibiotic erythromycin via the biosynthesis of its aglycone precursor, 6-deoxyerythronolide B (6-dEB).</text>
</comment>
<dbReference type="PROSITE" id="PS52019">
    <property type="entry name" value="PKS_MFAS_DH"/>
    <property type="match status" value="2"/>
</dbReference>
<dbReference type="InterPro" id="IPR018201">
    <property type="entry name" value="Ketoacyl_synth_AS"/>
</dbReference>
<evidence type="ECO:0000313" key="20">
    <source>
        <dbReference type="Proteomes" id="UP000199503"/>
    </source>
</evidence>
<keyword evidence="7" id="KW-0511">Multifunctional enzyme</keyword>
<evidence type="ECO:0000256" key="2">
    <source>
        <dbReference type="ARBA" id="ARBA00022450"/>
    </source>
</evidence>
<evidence type="ECO:0000256" key="3">
    <source>
        <dbReference type="ARBA" id="ARBA00022553"/>
    </source>
</evidence>
<evidence type="ECO:0000256" key="7">
    <source>
        <dbReference type="ARBA" id="ARBA00023268"/>
    </source>
</evidence>
<proteinExistence type="predicted"/>
<dbReference type="InterPro" id="IPR014043">
    <property type="entry name" value="Acyl_transferase_dom"/>
</dbReference>
<evidence type="ECO:0000256" key="9">
    <source>
        <dbReference type="ARBA" id="ARBA00052442"/>
    </source>
</evidence>
<feature type="active site" description="Proton acceptor; for dehydratase activity" evidence="14">
    <location>
        <position position="2558"/>
    </location>
</feature>
<keyword evidence="6" id="KW-0045">Antibiotic biosynthesis</keyword>
<feature type="domain" description="Ketosynthase family 3 (KS3)" evidence="17">
    <location>
        <begin position="1677"/>
        <end position="2099"/>
    </location>
</feature>
<dbReference type="InterPro" id="IPR014030">
    <property type="entry name" value="Ketoacyl_synth_N"/>
</dbReference>
<evidence type="ECO:0000256" key="15">
    <source>
        <dbReference type="SAM" id="MobiDB-lite"/>
    </source>
</evidence>
<dbReference type="InterPro" id="IPR057326">
    <property type="entry name" value="KR_dom"/>
</dbReference>
<dbReference type="EC" id="2.3.1.94" evidence="13"/>
<evidence type="ECO:0000256" key="5">
    <source>
        <dbReference type="ARBA" id="ARBA00022737"/>
    </source>
</evidence>
<feature type="region of interest" description="N-terminal hotdog fold" evidence="14">
    <location>
        <begin position="2526"/>
        <end position="2649"/>
    </location>
</feature>
<feature type="region of interest" description="C-terminal hotdog fold" evidence="14">
    <location>
        <begin position="2661"/>
        <end position="2792"/>
    </location>
</feature>
<evidence type="ECO:0000259" key="18">
    <source>
        <dbReference type="PROSITE" id="PS52019"/>
    </source>
</evidence>
<dbReference type="Pfam" id="PF00698">
    <property type="entry name" value="Acyl_transf_1"/>
    <property type="match status" value="2"/>
</dbReference>
<feature type="domain" description="PKS/mFAS DH" evidence="18">
    <location>
        <begin position="2526"/>
        <end position="2792"/>
    </location>
</feature>
<dbReference type="SMART" id="SM00823">
    <property type="entry name" value="PKS_PP"/>
    <property type="match status" value="1"/>
</dbReference>
<dbReference type="InterPro" id="IPR015083">
    <property type="entry name" value="NorB/c/GfsB-D-like_docking"/>
</dbReference>
<evidence type="ECO:0000256" key="11">
    <source>
        <dbReference type="ARBA" id="ARBA00060622"/>
    </source>
</evidence>
<dbReference type="Pfam" id="PF00109">
    <property type="entry name" value="ketoacyl-synt"/>
    <property type="match status" value="2"/>
</dbReference>
<evidence type="ECO:0000256" key="1">
    <source>
        <dbReference type="ARBA" id="ARBA00001957"/>
    </source>
</evidence>
<dbReference type="SMART" id="SM00822">
    <property type="entry name" value="PKS_KR"/>
    <property type="match status" value="1"/>
</dbReference>
<dbReference type="InterPro" id="IPR006162">
    <property type="entry name" value="Ppantetheine_attach_site"/>
</dbReference>
<dbReference type="PANTHER" id="PTHR43775">
    <property type="entry name" value="FATTY ACID SYNTHASE"/>
    <property type="match status" value="1"/>
</dbReference>
<dbReference type="InterPro" id="IPR036736">
    <property type="entry name" value="ACP-like_sf"/>
</dbReference>
<evidence type="ECO:0000256" key="14">
    <source>
        <dbReference type="PROSITE-ProRule" id="PRU01363"/>
    </source>
</evidence>
<evidence type="ECO:0000256" key="4">
    <source>
        <dbReference type="ARBA" id="ARBA00022679"/>
    </source>
</evidence>
<dbReference type="PROSITE" id="PS50075">
    <property type="entry name" value="CARRIER"/>
    <property type="match status" value="1"/>
</dbReference>
<dbReference type="InterPro" id="IPR050091">
    <property type="entry name" value="PKS_NRPS_Biosynth_Enz"/>
</dbReference>
<dbReference type="Gene3D" id="3.40.50.720">
    <property type="entry name" value="NAD(P)-binding Rossmann-like Domain"/>
    <property type="match status" value="2"/>
</dbReference>
<dbReference type="GO" id="GO:0004315">
    <property type="term" value="F:3-oxoacyl-[acyl-carrier-protein] synthase activity"/>
    <property type="evidence" value="ECO:0007669"/>
    <property type="project" value="InterPro"/>
</dbReference>
<dbReference type="InterPro" id="IPR016039">
    <property type="entry name" value="Thiolase-like"/>
</dbReference>
<feature type="active site" description="Proton acceptor; for dehydratase activity" evidence="14">
    <location>
        <position position="917"/>
    </location>
</feature>
<evidence type="ECO:0000259" key="16">
    <source>
        <dbReference type="PROSITE" id="PS50075"/>
    </source>
</evidence>
<dbReference type="InterPro" id="IPR016036">
    <property type="entry name" value="Malonyl_transacylase_ACP-bd"/>
</dbReference>
<dbReference type="InterPro" id="IPR016035">
    <property type="entry name" value="Acyl_Trfase/lysoPLipase"/>
</dbReference>
<dbReference type="InterPro" id="IPR020806">
    <property type="entry name" value="PKS_PP-bd"/>
</dbReference>
<comment type="cofactor">
    <cofactor evidence="1">
        <name>pantetheine 4'-phosphate</name>
        <dbReference type="ChEBI" id="CHEBI:47942"/>
    </cofactor>
</comment>
<comment type="pathway">
    <text evidence="11">Antibiotic biosynthesis; erythromycin biosynthesis.</text>
</comment>
<dbReference type="SMART" id="SM00827">
    <property type="entry name" value="PKS_AT"/>
    <property type="match status" value="2"/>
</dbReference>
<reference evidence="20" key="1">
    <citation type="submission" date="2016-10" db="EMBL/GenBank/DDBJ databases">
        <authorList>
            <person name="Varghese N."/>
            <person name="Submissions S."/>
        </authorList>
    </citation>
    <scope>NUCLEOTIDE SEQUENCE [LARGE SCALE GENOMIC DNA]</scope>
    <source>
        <strain evidence="20">DSM 44437</strain>
    </source>
</reference>
<dbReference type="GO" id="GO:0006633">
    <property type="term" value="P:fatty acid biosynthetic process"/>
    <property type="evidence" value="ECO:0007669"/>
    <property type="project" value="InterPro"/>
</dbReference>
<dbReference type="Pfam" id="PF08990">
    <property type="entry name" value="Docking"/>
    <property type="match status" value="1"/>
</dbReference>
<dbReference type="Gene3D" id="3.40.47.10">
    <property type="match status" value="2"/>
</dbReference>
<keyword evidence="5" id="KW-0677">Repeat</keyword>
<dbReference type="InterPro" id="IPR014031">
    <property type="entry name" value="Ketoacyl_synth_C"/>
</dbReference>
<feature type="domain" description="Carrier" evidence="16">
    <location>
        <begin position="1582"/>
        <end position="1657"/>
    </location>
</feature>
<dbReference type="PROSITE" id="PS52004">
    <property type="entry name" value="KS3_2"/>
    <property type="match status" value="2"/>
</dbReference>
<dbReference type="GO" id="GO:0033068">
    <property type="term" value="P:macrolide biosynthetic process"/>
    <property type="evidence" value="ECO:0007669"/>
    <property type="project" value="UniProtKB-ARBA"/>
</dbReference>
<dbReference type="InterPro" id="IPR042104">
    <property type="entry name" value="PKS_dehydratase_sf"/>
</dbReference>
<dbReference type="InterPro" id="IPR049900">
    <property type="entry name" value="PKS_mFAS_DH"/>
</dbReference>
<feature type="region of interest" description="C-terminal hotdog fold" evidence="14">
    <location>
        <begin position="1022"/>
        <end position="1156"/>
    </location>
</feature>